<accession>A0AAW6P950</accession>
<organism evidence="1 2">
    <name type="scientific">Pseudomonas citronellolis</name>
    <dbReference type="NCBI Taxonomy" id="53408"/>
    <lineage>
        <taxon>Bacteria</taxon>
        <taxon>Pseudomonadati</taxon>
        <taxon>Pseudomonadota</taxon>
        <taxon>Gammaproteobacteria</taxon>
        <taxon>Pseudomonadales</taxon>
        <taxon>Pseudomonadaceae</taxon>
        <taxon>Pseudomonas</taxon>
    </lineage>
</organism>
<evidence type="ECO:0000313" key="2">
    <source>
        <dbReference type="Proteomes" id="UP001220662"/>
    </source>
</evidence>
<dbReference type="AlphaFoldDB" id="A0AAW6P950"/>
<dbReference type="EMBL" id="JARJLR010000355">
    <property type="protein sequence ID" value="MDF3844341.1"/>
    <property type="molecule type" value="Genomic_DNA"/>
</dbReference>
<dbReference type="Proteomes" id="UP001220662">
    <property type="component" value="Unassembled WGS sequence"/>
</dbReference>
<sequence length="96" mass="10740">MAVIMPRISTLTVLPSPGPLHKGGGFRYKKNVLMDVVLRSYRQALHDGNSFFAYSNMLITHIQDWASCAGEVFCFCRSELAREQSFPVMPVSGMRA</sequence>
<feature type="non-terminal residue" evidence="1">
    <location>
        <position position="96"/>
    </location>
</feature>
<comment type="caution">
    <text evidence="1">The sequence shown here is derived from an EMBL/GenBank/DDBJ whole genome shotgun (WGS) entry which is preliminary data.</text>
</comment>
<protein>
    <submittedName>
        <fullName evidence="1">Uncharacterized protein</fullName>
    </submittedName>
</protein>
<gene>
    <name evidence="1" type="ORF">P3W55_21730</name>
</gene>
<name>A0AAW6P950_9PSED</name>
<proteinExistence type="predicted"/>
<dbReference type="RefSeq" id="WP_276215501.1">
    <property type="nucleotide sequence ID" value="NZ_JARJLR010000355.1"/>
</dbReference>
<reference evidence="1" key="1">
    <citation type="submission" date="2023-03" db="EMBL/GenBank/DDBJ databases">
        <title>Draft assemblies of triclosan tolerant bacteria isolated from returned activated sludge.</title>
        <authorList>
            <person name="Van Hamelsveld S."/>
        </authorList>
    </citation>
    <scope>NUCLEOTIDE SEQUENCE</scope>
    <source>
        <strain evidence="1">GW210015_S63</strain>
    </source>
</reference>
<evidence type="ECO:0000313" key="1">
    <source>
        <dbReference type="EMBL" id="MDF3844341.1"/>
    </source>
</evidence>